<evidence type="ECO:0000313" key="1">
    <source>
        <dbReference type="EMBL" id="KAE8669292.1"/>
    </source>
</evidence>
<dbReference type="InterPro" id="IPR044213">
    <property type="entry name" value="At2g44920-like"/>
</dbReference>
<gene>
    <name evidence="1" type="ORF">F3Y22_tig00112249pilonHSYRG00185</name>
</gene>
<dbReference type="PANTHER" id="PTHR47200:SF2">
    <property type="entry name" value="THYLAKOID LUMENAL 15 KDA PROTEIN 1, CHLOROPLASTIC"/>
    <property type="match status" value="1"/>
</dbReference>
<organism evidence="1 2">
    <name type="scientific">Hibiscus syriacus</name>
    <name type="common">Rose of Sharon</name>
    <dbReference type="NCBI Taxonomy" id="106335"/>
    <lineage>
        <taxon>Eukaryota</taxon>
        <taxon>Viridiplantae</taxon>
        <taxon>Streptophyta</taxon>
        <taxon>Embryophyta</taxon>
        <taxon>Tracheophyta</taxon>
        <taxon>Spermatophyta</taxon>
        <taxon>Magnoliopsida</taxon>
        <taxon>eudicotyledons</taxon>
        <taxon>Gunneridae</taxon>
        <taxon>Pentapetalae</taxon>
        <taxon>rosids</taxon>
        <taxon>malvids</taxon>
        <taxon>Malvales</taxon>
        <taxon>Malvaceae</taxon>
        <taxon>Malvoideae</taxon>
        <taxon>Hibiscus</taxon>
    </lineage>
</organism>
<dbReference type="Pfam" id="PF00805">
    <property type="entry name" value="Pentapeptide"/>
    <property type="match status" value="1"/>
</dbReference>
<dbReference type="Gene3D" id="2.160.20.80">
    <property type="entry name" value="E3 ubiquitin-protein ligase SopA"/>
    <property type="match status" value="1"/>
</dbReference>
<dbReference type="InterPro" id="IPR001646">
    <property type="entry name" value="5peptide_repeat"/>
</dbReference>
<sequence length="178" mass="19780">MALLYHFNNVSLYSKRFSVKKNPQKSPLCFIKPHSSLNYHTPKVLFFQTLFYSLDSSFVLVDLSLLALDSASVFLVDPALAFKGGRPYGFEVTRGQDLTGKDFSGKTLIKQDFRTSILRQANFKGAKMLGASFFDADLTGADLSEADLRGADFSLANITKVKINHMLGVYLFGIGKIF</sequence>
<dbReference type="EMBL" id="VEPZ02001530">
    <property type="protein sequence ID" value="KAE8669292.1"/>
    <property type="molecule type" value="Genomic_DNA"/>
</dbReference>
<dbReference type="Proteomes" id="UP000436088">
    <property type="component" value="Unassembled WGS sequence"/>
</dbReference>
<dbReference type="GO" id="GO:0009534">
    <property type="term" value="C:chloroplast thylakoid"/>
    <property type="evidence" value="ECO:0007669"/>
    <property type="project" value="TreeGrafter"/>
</dbReference>
<dbReference type="AlphaFoldDB" id="A0A6A2X308"/>
<keyword evidence="2" id="KW-1185">Reference proteome</keyword>
<reference evidence="1" key="1">
    <citation type="submission" date="2019-09" db="EMBL/GenBank/DDBJ databases">
        <title>Draft genome information of white flower Hibiscus syriacus.</title>
        <authorList>
            <person name="Kim Y.-M."/>
        </authorList>
    </citation>
    <scope>NUCLEOTIDE SEQUENCE [LARGE SCALE GENOMIC DNA]</scope>
    <source>
        <strain evidence="1">YM2019G1</strain>
    </source>
</reference>
<evidence type="ECO:0000313" key="2">
    <source>
        <dbReference type="Proteomes" id="UP000436088"/>
    </source>
</evidence>
<dbReference type="PANTHER" id="PTHR47200">
    <property type="entry name" value="THYLAKOID LUMENAL 15 KDA PROTEIN 1, CHLOROPLASTIC"/>
    <property type="match status" value="1"/>
</dbReference>
<accession>A0A6A2X308</accession>
<name>A0A6A2X308_HIBSY</name>
<proteinExistence type="predicted"/>
<comment type="caution">
    <text evidence="1">The sequence shown here is derived from an EMBL/GenBank/DDBJ whole genome shotgun (WGS) entry which is preliminary data.</text>
</comment>
<dbReference type="SUPFAM" id="SSF141571">
    <property type="entry name" value="Pentapeptide repeat-like"/>
    <property type="match status" value="1"/>
</dbReference>
<protein>
    <submittedName>
        <fullName evidence="1">Thylakoid lumenal 15 kDa protein 1</fullName>
    </submittedName>
</protein>